<keyword evidence="2" id="KW-0472">Membrane</keyword>
<evidence type="ECO:0000313" key="4">
    <source>
        <dbReference type="Proteomes" id="UP000244940"/>
    </source>
</evidence>
<accession>A0A2U2CB36</accession>
<protein>
    <submittedName>
        <fullName evidence="3">Uncharacterized protein</fullName>
    </submittedName>
</protein>
<proteinExistence type="predicted"/>
<keyword evidence="2" id="KW-0812">Transmembrane</keyword>
<dbReference type="AlphaFoldDB" id="A0A2U2CB36"/>
<feature type="transmembrane region" description="Helical" evidence="2">
    <location>
        <begin position="29"/>
        <end position="48"/>
    </location>
</feature>
<dbReference type="EMBL" id="QEYD01000005">
    <property type="protein sequence ID" value="PWE29106.1"/>
    <property type="molecule type" value="Genomic_DNA"/>
</dbReference>
<reference evidence="3 4" key="1">
    <citation type="submission" date="2018-05" db="EMBL/GenBank/DDBJ databases">
        <title>Pararhodobacter marina sp. nov., isolated from deep-sea water of the Indian Ocean.</title>
        <authorList>
            <person name="Lai Q.Sr."/>
            <person name="Liu X."/>
            <person name="Shao Z."/>
        </authorList>
    </citation>
    <scope>NUCLEOTIDE SEQUENCE [LARGE SCALE GENOMIC DNA]</scope>
    <source>
        <strain evidence="3 4">CIC4N-9</strain>
    </source>
</reference>
<evidence type="ECO:0000313" key="3">
    <source>
        <dbReference type="EMBL" id="PWE29106.1"/>
    </source>
</evidence>
<evidence type="ECO:0000256" key="2">
    <source>
        <dbReference type="SAM" id="Phobius"/>
    </source>
</evidence>
<keyword evidence="2" id="KW-1133">Transmembrane helix</keyword>
<organism evidence="3 4">
    <name type="scientific">Pararhodobacter marinus</name>
    <dbReference type="NCBI Taxonomy" id="2184063"/>
    <lineage>
        <taxon>Bacteria</taxon>
        <taxon>Pseudomonadati</taxon>
        <taxon>Pseudomonadota</taxon>
        <taxon>Alphaproteobacteria</taxon>
        <taxon>Rhodobacterales</taxon>
        <taxon>Paracoccaceae</taxon>
        <taxon>Pararhodobacter</taxon>
    </lineage>
</organism>
<sequence length="95" mass="9795">MATIAAACVAGAVVIVGLALGYIDWRLFAAAAVIGVVVGVPVGIWIAHRMRATPPLPRPETAVSDPDAAQREVAPDYPRPYPPAPDQAIKPATAS</sequence>
<keyword evidence="4" id="KW-1185">Reference proteome</keyword>
<gene>
    <name evidence="3" type="ORF">C4N9_09850</name>
</gene>
<dbReference type="Proteomes" id="UP000244940">
    <property type="component" value="Unassembled WGS sequence"/>
</dbReference>
<comment type="caution">
    <text evidence="3">The sequence shown here is derived from an EMBL/GenBank/DDBJ whole genome shotgun (WGS) entry which is preliminary data.</text>
</comment>
<evidence type="ECO:0000256" key="1">
    <source>
        <dbReference type="SAM" id="MobiDB-lite"/>
    </source>
</evidence>
<feature type="region of interest" description="Disordered" evidence="1">
    <location>
        <begin position="54"/>
        <end position="95"/>
    </location>
</feature>
<name>A0A2U2CB36_9RHOB</name>